<keyword evidence="1" id="KW-0175">Coiled coil</keyword>
<feature type="compositionally biased region" description="Basic and acidic residues" evidence="2">
    <location>
        <begin position="10"/>
        <end position="21"/>
    </location>
</feature>
<dbReference type="RefSeq" id="WP_060936988.1">
    <property type="nucleotide sequence ID" value="NZ_KQ959317.1"/>
</dbReference>
<reference evidence="4 5" key="1">
    <citation type="submission" date="2016-01" db="EMBL/GenBank/DDBJ databases">
        <authorList>
            <person name="Oliw E.H."/>
        </authorList>
    </citation>
    <scope>NUCLEOTIDE SEQUENCE [LARGE SCALE GENOMIC DNA]</scope>
    <source>
        <strain evidence="4 5">KA00635</strain>
    </source>
</reference>
<feature type="compositionally biased region" description="Acidic residues" evidence="2">
    <location>
        <begin position="43"/>
        <end position="59"/>
    </location>
</feature>
<dbReference type="EMBL" id="LSCQ01000066">
    <property type="protein sequence ID" value="KXB35217.1"/>
    <property type="molecule type" value="Genomic_DNA"/>
</dbReference>
<evidence type="ECO:0000256" key="1">
    <source>
        <dbReference type="SAM" id="Coils"/>
    </source>
</evidence>
<protein>
    <submittedName>
        <fullName evidence="4">Uncharacterized protein</fullName>
    </submittedName>
</protein>
<feature type="coiled-coil region" evidence="1">
    <location>
        <begin position="354"/>
        <end position="452"/>
    </location>
</feature>
<sequence length="668" mass="76999">MELLKFFKNKKSESSAQKEEESLTNFGELDEQTASKIQSAIANEEEYKEETDFGEETSDQIDSSPSSNFENIAPIESSNQQTAPPDDPYNYTYIHNDNDNHNHDYIHKYADEQSFQNEVADQNQTKVPDSIPLCRSKLPTFEEYLNTDQLDEIISKGKVLIDSQEIQDHLTVSPPQNLDQKSVDIFKEKEKELIDHEIRVSDFSEIQKNYQFELTRSKQTIVDKLRQLHEDTINQDFSEIAKEKNEETLSEFKDQFDQKVNDYTSEEEKRYTTKLEQKENQQQLELEHFKASQQSELSQYKDEILAIKQNNVDAFIAQEQKKLDLQCDQCIKDEVDKQITQALNSLELEKSKCKQTLATNVEALSQEYREKINKISNRLERVVEAASAQWKQDIINQKKLDEQKRENDLKQQQLDLTRTQLKLKSEELKSHQHRQESELNQLQDLIKLLQTQALKPAVPVQNSPSTDPALISSLNKLSQKLEQTPAQPQTSSTNTTLIAFLVGVVSVLITVIILGILYFSMSLGSNRSISYFSQPQVERNSESALSSSSHSTVGFETDHGRSKDSMTLQKKIESAKTVEDFDHISSDLRNQGDLPHLKKFNAEYSSTYGDLDQKILENNIWGVFNILKTAPEDYIQHLGADRRMAVMLLLYRHRFFQVGDDTLIKKMI</sequence>
<gene>
    <name evidence="4" type="ORF">HMPREF3187_01203</name>
</gene>
<name>A0A133XW96_9LACT</name>
<feature type="compositionally biased region" description="Basic and acidic residues" evidence="2">
    <location>
        <begin position="556"/>
        <end position="567"/>
    </location>
</feature>
<comment type="caution">
    <text evidence="4">The sequence shown here is derived from an EMBL/GenBank/DDBJ whole genome shotgun (WGS) entry which is preliminary data.</text>
</comment>
<keyword evidence="3" id="KW-0812">Transmembrane</keyword>
<dbReference type="AlphaFoldDB" id="A0A133XW96"/>
<accession>A0A133XW96</accession>
<feature type="region of interest" description="Disordered" evidence="2">
    <location>
        <begin position="542"/>
        <end position="567"/>
    </location>
</feature>
<evidence type="ECO:0000313" key="5">
    <source>
        <dbReference type="Proteomes" id="UP000070422"/>
    </source>
</evidence>
<feature type="transmembrane region" description="Helical" evidence="3">
    <location>
        <begin position="497"/>
        <end position="519"/>
    </location>
</feature>
<evidence type="ECO:0000256" key="3">
    <source>
        <dbReference type="SAM" id="Phobius"/>
    </source>
</evidence>
<feature type="region of interest" description="Disordered" evidence="2">
    <location>
        <begin position="1"/>
        <end position="89"/>
    </location>
</feature>
<feature type="compositionally biased region" description="Polar residues" evidence="2">
    <location>
        <begin position="60"/>
        <end position="83"/>
    </location>
</feature>
<feature type="compositionally biased region" description="Low complexity" evidence="2">
    <location>
        <begin position="542"/>
        <end position="551"/>
    </location>
</feature>
<feature type="compositionally biased region" description="Polar residues" evidence="2">
    <location>
        <begin position="32"/>
        <end position="41"/>
    </location>
</feature>
<proteinExistence type="predicted"/>
<organism evidence="4 5">
    <name type="scientific">Aerococcus christensenii</name>
    <dbReference type="NCBI Taxonomy" id="87541"/>
    <lineage>
        <taxon>Bacteria</taxon>
        <taxon>Bacillati</taxon>
        <taxon>Bacillota</taxon>
        <taxon>Bacilli</taxon>
        <taxon>Lactobacillales</taxon>
        <taxon>Aerococcaceae</taxon>
        <taxon>Aerococcus</taxon>
    </lineage>
</organism>
<keyword evidence="3" id="KW-1133">Transmembrane helix</keyword>
<evidence type="ECO:0000256" key="2">
    <source>
        <dbReference type="SAM" id="MobiDB-lite"/>
    </source>
</evidence>
<keyword evidence="3" id="KW-0472">Membrane</keyword>
<dbReference type="Proteomes" id="UP000070422">
    <property type="component" value="Unassembled WGS sequence"/>
</dbReference>
<dbReference type="PATRIC" id="fig|87541.4.peg.1196"/>
<evidence type="ECO:0000313" key="4">
    <source>
        <dbReference type="EMBL" id="KXB35217.1"/>
    </source>
</evidence>